<dbReference type="EMBL" id="JWSZ01000005">
    <property type="protein sequence ID" value="KIC59176.1"/>
    <property type="molecule type" value="Genomic_DNA"/>
</dbReference>
<evidence type="ECO:0000313" key="3">
    <source>
        <dbReference type="Proteomes" id="UP000031202"/>
    </source>
</evidence>
<feature type="region of interest" description="Disordered" evidence="1">
    <location>
        <begin position="49"/>
        <end position="77"/>
    </location>
</feature>
<organism evidence="2 3">
    <name type="scientific">Microbacterium hominis</name>
    <dbReference type="NCBI Taxonomy" id="162426"/>
    <lineage>
        <taxon>Bacteria</taxon>
        <taxon>Bacillati</taxon>
        <taxon>Actinomycetota</taxon>
        <taxon>Actinomycetes</taxon>
        <taxon>Micrococcales</taxon>
        <taxon>Microbacteriaceae</taxon>
        <taxon>Microbacterium</taxon>
    </lineage>
</organism>
<name>A0A0B4CXS1_9MICO</name>
<feature type="region of interest" description="Disordered" evidence="1">
    <location>
        <begin position="1"/>
        <end position="33"/>
    </location>
</feature>
<dbReference type="RefSeq" id="WP_039413631.1">
    <property type="nucleotide sequence ID" value="NZ_JWSZ01000005.1"/>
</dbReference>
<gene>
    <name evidence="2" type="ORF">RM52_04705</name>
</gene>
<accession>A0A0B4CXS1</accession>
<evidence type="ECO:0000313" key="2">
    <source>
        <dbReference type="EMBL" id="KIC59176.1"/>
    </source>
</evidence>
<sequence>MSTDRDELPDGVINAEPAGGWESGAVADDETREASAWAEEHVDGVPDGFVESAEIQAGLDPDLRTDEQVRDDEEAQR</sequence>
<dbReference type="AlphaFoldDB" id="A0A0B4CXS1"/>
<protein>
    <submittedName>
        <fullName evidence="2">Uncharacterized protein</fullName>
    </submittedName>
</protein>
<proteinExistence type="predicted"/>
<dbReference type="Proteomes" id="UP000031202">
    <property type="component" value="Unassembled WGS sequence"/>
</dbReference>
<reference evidence="2 3" key="1">
    <citation type="submission" date="2014-12" db="EMBL/GenBank/DDBJ databases">
        <title>Genome sequencing of Microbacterium hominis TPW29.</title>
        <authorList>
            <person name="Tan P.W."/>
            <person name="Chan K.-G."/>
        </authorList>
    </citation>
    <scope>NUCLEOTIDE SEQUENCE [LARGE SCALE GENOMIC DNA]</scope>
    <source>
        <strain evidence="2 3">TPW29</strain>
    </source>
</reference>
<evidence type="ECO:0000256" key="1">
    <source>
        <dbReference type="SAM" id="MobiDB-lite"/>
    </source>
</evidence>
<comment type="caution">
    <text evidence="2">The sequence shown here is derived from an EMBL/GenBank/DDBJ whole genome shotgun (WGS) entry which is preliminary data.</text>
</comment>